<dbReference type="FunFam" id="1.25.40.540:FF:000006">
    <property type="entry name" value="Predicted protein"/>
    <property type="match status" value="1"/>
</dbReference>
<keyword evidence="1" id="KW-0175">Coiled coil</keyword>
<reference evidence="3" key="1">
    <citation type="journal article" date="2012" name="Proc. Natl. Acad. Sci. U.S.A.">
        <title>Antigenic diversity is generated by distinct evolutionary mechanisms in African trypanosome species.</title>
        <authorList>
            <person name="Jackson A.P."/>
            <person name="Berry A."/>
            <person name="Aslett M."/>
            <person name="Allison H.C."/>
            <person name="Burton P."/>
            <person name="Vavrova-Anderson J."/>
            <person name="Brown R."/>
            <person name="Browne H."/>
            <person name="Corton N."/>
            <person name="Hauser H."/>
            <person name="Gamble J."/>
            <person name="Gilderthorp R."/>
            <person name="Marcello L."/>
            <person name="McQuillan J."/>
            <person name="Otto T.D."/>
            <person name="Quail M.A."/>
            <person name="Sanders M.J."/>
            <person name="van Tonder A."/>
            <person name="Ginger M.L."/>
            <person name="Field M.C."/>
            <person name="Barry J.D."/>
            <person name="Hertz-Fowler C."/>
            <person name="Berriman M."/>
        </authorList>
    </citation>
    <scope>NUCLEOTIDE SEQUENCE</scope>
    <source>
        <strain evidence="3">IL3000</strain>
    </source>
</reference>
<feature type="compositionally biased region" description="Basic and acidic residues" evidence="2">
    <location>
        <begin position="356"/>
        <end position="367"/>
    </location>
</feature>
<dbReference type="GO" id="GO:0035303">
    <property type="term" value="P:regulation of dephosphorylation"/>
    <property type="evidence" value="ECO:0007669"/>
    <property type="project" value="TreeGrafter"/>
</dbReference>
<evidence type="ECO:0000313" key="3">
    <source>
        <dbReference type="EMBL" id="CCC89626.1"/>
    </source>
</evidence>
<accession>G0UJS2</accession>
<dbReference type="GO" id="GO:0005829">
    <property type="term" value="C:cytosol"/>
    <property type="evidence" value="ECO:0007669"/>
    <property type="project" value="TreeGrafter"/>
</dbReference>
<sequence length="392" mass="44499">MLTTDDELTNSGITIKALFSELTRRYRESVLMSESSADQETAARTLIPRFERLWSMMGVMGVVSPNEQLDDISTSGLELMWTPYLIADLYQRLQGPMPTPGATPAVAGGGVITREEALASSQRWFEVFFHWAQECELVDERTLDTYRTYRAEQRTQRVELSRKRRELEETMRRAEDAVDYLSAKRRHMQELLAEDGEDLGESGGEEEEALRNRAIARLKWSIYEACHQLQLSSRELEMLLTLSPEKRQEIAENHQKTIEAVRRGELSLGRHTYTILPGGLIAPGGPFKTSPLDSASLSAMGGQEIFRQKVVDELMIDRNKPTMTLAEFADAEMADVQRRMEANAEAQRLQEEEDERLGPDGVEERQRQRSAALADWKDDHAPIGQTSRGNYA</sequence>
<dbReference type="Pfam" id="PF04177">
    <property type="entry name" value="TAP42"/>
    <property type="match status" value="1"/>
</dbReference>
<dbReference type="PANTHER" id="PTHR10933:SF9">
    <property type="entry name" value="IMMUNOGLOBULIN-BINDING PROTEIN 1"/>
    <property type="match status" value="1"/>
</dbReference>
<evidence type="ECO:0008006" key="4">
    <source>
        <dbReference type="Google" id="ProtNLM"/>
    </source>
</evidence>
<dbReference type="PANTHER" id="PTHR10933">
    <property type="entry name" value="IMMUNOGLOBULIN-BINDING PROTEIN 1"/>
    <property type="match status" value="1"/>
</dbReference>
<name>G0UJS2_TRYCI</name>
<dbReference type="Gene3D" id="1.25.40.540">
    <property type="entry name" value="TAP42-like family"/>
    <property type="match status" value="1"/>
</dbReference>
<dbReference type="EMBL" id="HE575316">
    <property type="protein sequence ID" value="CCC89626.1"/>
    <property type="molecule type" value="Genomic_DNA"/>
</dbReference>
<organism evidence="3">
    <name type="scientific">Trypanosoma congolense (strain IL3000)</name>
    <dbReference type="NCBI Taxonomy" id="1068625"/>
    <lineage>
        <taxon>Eukaryota</taxon>
        <taxon>Discoba</taxon>
        <taxon>Euglenozoa</taxon>
        <taxon>Kinetoplastea</taxon>
        <taxon>Metakinetoplastina</taxon>
        <taxon>Trypanosomatida</taxon>
        <taxon>Trypanosomatidae</taxon>
        <taxon>Trypanosoma</taxon>
        <taxon>Nannomonas</taxon>
    </lineage>
</organism>
<protein>
    <recommendedName>
        <fullName evidence="4">TAP42-like protein</fullName>
    </recommendedName>
</protein>
<dbReference type="InterPro" id="IPR007304">
    <property type="entry name" value="TAP46-like"/>
</dbReference>
<evidence type="ECO:0000256" key="2">
    <source>
        <dbReference type="SAM" id="MobiDB-lite"/>
    </source>
</evidence>
<dbReference type="VEuPathDB" id="TriTrypDB:TcIL3000_3_400"/>
<dbReference type="InterPro" id="IPR038511">
    <property type="entry name" value="TAP42/TAP46-like_sf"/>
</dbReference>
<dbReference type="AlphaFoldDB" id="G0UJS2"/>
<proteinExistence type="predicted"/>
<gene>
    <name evidence="3" type="ORF">TCIL3000_3_400</name>
</gene>
<dbReference type="GO" id="GO:0051721">
    <property type="term" value="F:protein phosphatase 2A binding"/>
    <property type="evidence" value="ECO:0007669"/>
    <property type="project" value="TreeGrafter"/>
</dbReference>
<feature type="coiled-coil region" evidence="1">
    <location>
        <begin position="150"/>
        <end position="184"/>
    </location>
</feature>
<evidence type="ECO:0000256" key="1">
    <source>
        <dbReference type="SAM" id="Coils"/>
    </source>
</evidence>
<dbReference type="GO" id="GO:0009966">
    <property type="term" value="P:regulation of signal transduction"/>
    <property type="evidence" value="ECO:0007669"/>
    <property type="project" value="InterPro"/>
</dbReference>
<feature type="region of interest" description="Disordered" evidence="2">
    <location>
        <begin position="342"/>
        <end position="392"/>
    </location>
</feature>